<name>A0A9Q2XFA6_9PSED</name>
<sequence length="124" mass="13891">MRYVRLKLLAFALLCLLPLLGALKIGLGAGNWLGLVGYALLSLVCVGLYGYDKRQARAQGQRTPENVLHAVELLGGWPGALVAQQAYRHKTRKLSYQLVFWGIVLVHQVFWADYLFFAGRLFSL</sequence>
<accession>A0A9Q2XFA6</accession>
<keyword evidence="3" id="KW-1185">Reference proteome</keyword>
<reference evidence="2" key="2">
    <citation type="journal article" date="2023" name="Plant Pathol.">
        <title>Dismantling and reorganizing Pseudomonas marginalis sensu#lato.</title>
        <authorList>
            <person name="Sawada H."/>
            <person name="Fujikawa T."/>
            <person name="Satou M."/>
        </authorList>
    </citation>
    <scope>NUCLEOTIDE SEQUENCE</scope>
    <source>
        <strain evidence="2">MAFF 301350</strain>
    </source>
</reference>
<organism evidence="2 3">
    <name type="scientific">Pseudomonas aegrilactucae</name>
    <dbReference type="NCBI Taxonomy" id="2854028"/>
    <lineage>
        <taxon>Bacteria</taxon>
        <taxon>Pseudomonadati</taxon>
        <taxon>Pseudomonadota</taxon>
        <taxon>Gammaproteobacteria</taxon>
        <taxon>Pseudomonadales</taxon>
        <taxon>Pseudomonadaceae</taxon>
        <taxon>Pseudomonas</taxon>
    </lineage>
</organism>
<comment type="caution">
    <text evidence="2">The sequence shown here is derived from an EMBL/GenBank/DDBJ whole genome shotgun (WGS) entry which is preliminary data.</text>
</comment>
<dbReference type="AlphaFoldDB" id="A0A9Q2XFA6"/>
<evidence type="ECO:0000256" key="1">
    <source>
        <dbReference type="SAM" id="Phobius"/>
    </source>
</evidence>
<dbReference type="Pfam" id="PF06961">
    <property type="entry name" value="DUF1294"/>
    <property type="match status" value="1"/>
</dbReference>
<evidence type="ECO:0000313" key="2">
    <source>
        <dbReference type="EMBL" id="MBV6286171.1"/>
    </source>
</evidence>
<protein>
    <submittedName>
        <fullName evidence="2">DUF1294 domain-containing protein</fullName>
    </submittedName>
</protein>
<feature type="transmembrane region" description="Helical" evidence="1">
    <location>
        <begin position="32"/>
        <end position="51"/>
    </location>
</feature>
<gene>
    <name evidence="2" type="ORF">KUO17_03805</name>
</gene>
<feature type="transmembrane region" description="Helical" evidence="1">
    <location>
        <begin position="98"/>
        <end position="117"/>
    </location>
</feature>
<proteinExistence type="predicted"/>
<keyword evidence="1" id="KW-0472">Membrane</keyword>
<dbReference type="InterPro" id="IPR010718">
    <property type="entry name" value="DUF1294"/>
</dbReference>
<reference evidence="2" key="1">
    <citation type="journal article" date="2022" name="Int. J. Syst. Evol. Microbiol.">
        <title>Pseudomonas aegrilactucae sp. nov. and Pseudomonas morbosilactucae sp. nov., pathogens causing bacterial rot of lettuce in Japan.</title>
        <authorList>
            <person name="Sawada H."/>
            <person name="Fujikawa T."/>
            <person name="Satou M."/>
        </authorList>
    </citation>
    <scope>NUCLEOTIDE SEQUENCE</scope>
    <source>
        <strain evidence="2">MAFF 301350</strain>
    </source>
</reference>
<keyword evidence="1" id="KW-1133">Transmembrane helix</keyword>
<dbReference type="EMBL" id="JAHTBI010000010">
    <property type="protein sequence ID" value="MBV6286171.1"/>
    <property type="molecule type" value="Genomic_DNA"/>
</dbReference>
<dbReference type="Proteomes" id="UP001106592">
    <property type="component" value="Unassembled WGS sequence"/>
</dbReference>
<evidence type="ECO:0000313" key="3">
    <source>
        <dbReference type="Proteomes" id="UP001106592"/>
    </source>
</evidence>
<keyword evidence="1" id="KW-0812">Transmembrane</keyword>